<protein>
    <submittedName>
        <fullName evidence="3">Uncharacterized protein</fullName>
    </submittedName>
</protein>
<gene>
    <name evidence="3" type="ordered locus">Daci_3216</name>
</gene>
<feature type="chain" id="PRO_5002735883" evidence="2">
    <location>
        <begin position="20"/>
        <end position="195"/>
    </location>
</feature>
<evidence type="ECO:0000256" key="2">
    <source>
        <dbReference type="SAM" id="SignalP"/>
    </source>
</evidence>
<dbReference type="HOGENOM" id="CLU_1394339_0_0_4"/>
<evidence type="ECO:0000313" key="3">
    <source>
        <dbReference type="EMBL" id="ABX35854.1"/>
    </source>
</evidence>
<dbReference type="STRING" id="398578.Daci_3216"/>
<keyword evidence="4" id="KW-1185">Reference proteome</keyword>
<dbReference type="Proteomes" id="UP000000784">
    <property type="component" value="Chromosome"/>
</dbReference>
<sequence length="195" mass="21040">MKKVLTAAVLAVCSLAAQADDFSYKGVKLGETMEQFQAALPLYECKGDACTYTRDSCAPNSMGGTTDAFVQRLAECREGTSFGGGLVTYGRAKFIDGKFASLYLIFPMAHARVVGDALEEKYGKPTTVDTKPVKNRAGAEFDNWVKTWTKGDADLVARLRASQIDEGSVSIRSAAAKAEEQARQQQQTKAGAKDF</sequence>
<accession>A9BW38</accession>
<reference evidence="4" key="2">
    <citation type="submission" date="2007-11" db="EMBL/GenBank/DDBJ databases">
        <title>Complete sequence of Delftia acidovorans DSM 14801 / SPH-1.</title>
        <authorList>
            <person name="Copeland A."/>
            <person name="Lucas S."/>
            <person name="Lapidus A."/>
            <person name="Barry K."/>
            <person name="Glavina del Rio T."/>
            <person name="Dalin E."/>
            <person name="Tice H."/>
            <person name="Pitluck S."/>
            <person name="Lowry S."/>
            <person name="Clum A."/>
            <person name="Schmutz J."/>
            <person name="Larimer F."/>
            <person name="Land M."/>
            <person name="Hauser L."/>
            <person name="Kyrpides N."/>
            <person name="Kim E."/>
            <person name="Schleheck D."/>
            <person name="Richardson P."/>
        </authorList>
    </citation>
    <scope>NUCLEOTIDE SEQUENCE [LARGE SCALE GENOMIC DNA]</scope>
    <source>
        <strain evidence="4">DSM 14801 / SPH-1</strain>
    </source>
</reference>
<evidence type="ECO:0000256" key="1">
    <source>
        <dbReference type="SAM" id="MobiDB-lite"/>
    </source>
</evidence>
<dbReference type="KEGG" id="dac:Daci_3216"/>
<organism evidence="3 4">
    <name type="scientific">Delftia acidovorans (strain DSM 14801 / SPH-1)</name>
    <dbReference type="NCBI Taxonomy" id="398578"/>
    <lineage>
        <taxon>Bacteria</taxon>
        <taxon>Pseudomonadati</taxon>
        <taxon>Pseudomonadota</taxon>
        <taxon>Betaproteobacteria</taxon>
        <taxon>Burkholderiales</taxon>
        <taxon>Comamonadaceae</taxon>
        <taxon>Delftia</taxon>
    </lineage>
</organism>
<dbReference type="GeneID" id="24117354"/>
<dbReference type="AlphaFoldDB" id="A9BW38"/>
<feature type="signal peptide" evidence="2">
    <location>
        <begin position="1"/>
        <end position="19"/>
    </location>
</feature>
<dbReference type="RefSeq" id="WP_012205054.1">
    <property type="nucleotide sequence ID" value="NC_010002.1"/>
</dbReference>
<keyword evidence="2" id="KW-0732">Signal</keyword>
<dbReference type="EMBL" id="CP000884">
    <property type="protein sequence ID" value="ABX35854.1"/>
    <property type="molecule type" value="Genomic_DNA"/>
</dbReference>
<feature type="compositionally biased region" description="Low complexity" evidence="1">
    <location>
        <begin position="183"/>
        <end position="195"/>
    </location>
</feature>
<feature type="region of interest" description="Disordered" evidence="1">
    <location>
        <begin position="175"/>
        <end position="195"/>
    </location>
</feature>
<reference evidence="3 4" key="1">
    <citation type="journal article" date="2004" name="Appl. Environ. Microbiol.">
        <title>Mineralization of individual congeners of linear alkylbenzenesulfonate by defined pairs of heterotrophic bacteria.</title>
        <authorList>
            <person name="Schleheck D."/>
            <person name="Knepper T.P."/>
            <person name="Fischer K."/>
            <person name="Cook A.M."/>
        </authorList>
    </citation>
    <scope>NUCLEOTIDE SEQUENCE [LARGE SCALE GENOMIC DNA]</scope>
    <source>
        <strain evidence="4">DSM 14801 / SPH-1</strain>
    </source>
</reference>
<evidence type="ECO:0000313" key="4">
    <source>
        <dbReference type="Proteomes" id="UP000000784"/>
    </source>
</evidence>
<proteinExistence type="predicted"/>
<name>A9BW38_DELAS</name>